<evidence type="ECO:0000313" key="2">
    <source>
        <dbReference type="Proteomes" id="UP000002945"/>
    </source>
</evidence>
<dbReference type="EMBL" id="ABIB01000001">
    <property type="protein sequence ID" value="EDP98149.1"/>
    <property type="molecule type" value="Genomic_DNA"/>
</dbReference>
<sequence>MKKQTIKNLKLNKNFVSNLSKNTVLGGFNTTNQNESQSCFNDCPTFTGQTGSWCLTGNGTNCQ</sequence>
<reference evidence="1 2" key="1">
    <citation type="journal article" date="2011" name="J. Bacteriol.">
        <title>Genome sequence of the algicidal bacterium Kordia algicida OT-1.</title>
        <authorList>
            <person name="Lee H.S."/>
            <person name="Kang S.G."/>
            <person name="Kwon K.K."/>
            <person name="Lee J.H."/>
            <person name="Kim S.J."/>
        </authorList>
    </citation>
    <scope>NUCLEOTIDE SEQUENCE [LARGE SCALE GENOMIC DNA]</scope>
    <source>
        <strain evidence="1 2">OT-1</strain>
    </source>
</reference>
<comment type="caution">
    <text evidence="1">The sequence shown here is derived from an EMBL/GenBank/DDBJ whole genome shotgun (WGS) entry which is preliminary data.</text>
</comment>
<organism evidence="1 2">
    <name type="scientific">Kordia algicida OT-1</name>
    <dbReference type="NCBI Taxonomy" id="391587"/>
    <lineage>
        <taxon>Bacteria</taxon>
        <taxon>Pseudomonadati</taxon>
        <taxon>Bacteroidota</taxon>
        <taxon>Flavobacteriia</taxon>
        <taxon>Flavobacteriales</taxon>
        <taxon>Flavobacteriaceae</taxon>
        <taxon>Kordia</taxon>
    </lineage>
</organism>
<keyword evidence="2" id="KW-1185">Reference proteome</keyword>
<dbReference type="RefSeq" id="WP_007095162.1">
    <property type="nucleotide sequence ID" value="NZ_CP142125.1"/>
</dbReference>
<dbReference type="OrthoDB" id="1454427at2"/>
<evidence type="ECO:0000313" key="1">
    <source>
        <dbReference type="EMBL" id="EDP98149.1"/>
    </source>
</evidence>
<dbReference type="HOGENOM" id="CLU_2880030_0_0_10"/>
<gene>
    <name evidence="1" type="ORF">KAOT1_13067</name>
</gene>
<accession>A9DJP2</accession>
<dbReference type="Proteomes" id="UP000002945">
    <property type="component" value="Unassembled WGS sequence"/>
</dbReference>
<name>A9DJP2_9FLAO</name>
<protein>
    <submittedName>
        <fullName evidence="1">Uncharacterized protein</fullName>
    </submittedName>
</protein>
<dbReference type="AlphaFoldDB" id="A9DJP2"/>
<proteinExistence type="predicted"/>